<evidence type="ECO:0000313" key="2">
    <source>
        <dbReference type="Proteomes" id="UP001206014"/>
    </source>
</evidence>
<sequence length="71" mass="8039">MNKEKEDFFLHSNEVNHINREDYDKIELLVNAAKAFPAAPTSASISSIIFIRTSSMHQITSLISADWNRSS</sequence>
<organism evidence="1 2">
    <name type="scientific">Segatella copri</name>
    <dbReference type="NCBI Taxonomy" id="165179"/>
    <lineage>
        <taxon>Bacteria</taxon>
        <taxon>Pseudomonadati</taxon>
        <taxon>Bacteroidota</taxon>
        <taxon>Bacteroidia</taxon>
        <taxon>Bacteroidales</taxon>
        <taxon>Prevotellaceae</taxon>
        <taxon>Segatella</taxon>
    </lineage>
</organism>
<name>A0AAW5I896_9BACT</name>
<accession>A0AAW5I896</accession>
<gene>
    <name evidence="1" type="ORF">NND11_14820</name>
</gene>
<dbReference type="EMBL" id="JANDXR010000027">
    <property type="protein sequence ID" value="MCP9502789.1"/>
    <property type="molecule type" value="Genomic_DNA"/>
</dbReference>
<protein>
    <submittedName>
        <fullName evidence="1">Uncharacterized protein</fullName>
    </submittedName>
</protein>
<dbReference type="AlphaFoldDB" id="A0AAW5I896"/>
<reference evidence="1" key="1">
    <citation type="submission" date="2022-07" db="EMBL/GenBank/DDBJ databases">
        <title>Prevotella copri.</title>
        <authorList>
            <person name="Yang C."/>
        </authorList>
    </citation>
    <scope>NUCLEOTIDE SEQUENCE</scope>
    <source>
        <strain evidence="1">HF88</strain>
    </source>
</reference>
<dbReference type="Proteomes" id="UP001206014">
    <property type="component" value="Unassembled WGS sequence"/>
</dbReference>
<comment type="caution">
    <text evidence="1">The sequence shown here is derived from an EMBL/GenBank/DDBJ whole genome shotgun (WGS) entry which is preliminary data.</text>
</comment>
<proteinExistence type="predicted"/>
<evidence type="ECO:0000313" key="1">
    <source>
        <dbReference type="EMBL" id="MCP9502789.1"/>
    </source>
</evidence>
<dbReference type="RefSeq" id="WP_234564858.1">
    <property type="nucleotide sequence ID" value="NZ_JAJTTD010000031.1"/>
</dbReference>